<dbReference type="Pfam" id="PF06725">
    <property type="entry name" value="3D"/>
    <property type="match status" value="1"/>
</dbReference>
<evidence type="ECO:0000259" key="7">
    <source>
        <dbReference type="SMART" id="SM00925"/>
    </source>
</evidence>
<organism evidence="8 9">
    <name type="scientific">Tardiphaga robiniae</name>
    <dbReference type="NCBI Taxonomy" id="943830"/>
    <lineage>
        <taxon>Bacteria</taxon>
        <taxon>Pseudomonadati</taxon>
        <taxon>Pseudomonadota</taxon>
        <taxon>Alphaproteobacteria</taxon>
        <taxon>Hyphomicrobiales</taxon>
        <taxon>Nitrobacteraceae</taxon>
        <taxon>Tardiphaga</taxon>
    </lineage>
</organism>
<accession>A0A7G6U4K8</accession>
<evidence type="ECO:0000313" key="9">
    <source>
        <dbReference type="Proteomes" id="UP000515291"/>
    </source>
</evidence>
<evidence type="ECO:0000256" key="5">
    <source>
        <dbReference type="ARBA" id="ARBA00030918"/>
    </source>
</evidence>
<evidence type="ECO:0000256" key="6">
    <source>
        <dbReference type="SAM" id="MobiDB-lite"/>
    </source>
</evidence>
<dbReference type="CDD" id="cd14668">
    <property type="entry name" value="mlta_B"/>
    <property type="match status" value="1"/>
</dbReference>
<keyword evidence="3" id="KW-0456">Lyase</keyword>
<feature type="domain" description="Lytic transglycosylase MltA" evidence="7">
    <location>
        <begin position="191"/>
        <end position="349"/>
    </location>
</feature>
<dbReference type="GO" id="GO:0004553">
    <property type="term" value="F:hydrolase activity, hydrolyzing O-glycosyl compounds"/>
    <property type="evidence" value="ECO:0007669"/>
    <property type="project" value="InterPro"/>
</dbReference>
<feature type="region of interest" description="Disordered" evidence="6">
    <location>
        <begin position="499"/>
        <end position="519"/>
    </location>
</feature>
<dbReference type="SMART" id="SM00925">
    <property type="entry name" value="MltA"/>
    <property type="match status" value="1"/>
</dbReference>
<evidence type="ECO:0000256" key="3">
    <source>
        <dbReference type="ARBA" id="ARBA00023239"/>
    </source>
</evidence>
<evidence type="ECO:0000256" key="1">
    <source>
        <dbReference type="ARBA" id="ARBA00001420"/>
    </source>
</evidence>
<dbReference type="GO" id="GO:0009253">
    <property type="term" value="P:peptidoglycan catabolic process"/>
    <property type="evidence" value="ECO:0007669"/>
    <property type="project" value="TreeGrafter"/>
</dbReference>
<evidence type="ECO:0000313" key="8">
    <source>
        <dbReference type="EMBL" id="QND73940.1"/>
    </source>
</evidence>
<dbReference type="EC" id="4.2.2.n1" evidence="2"/>
<dbReference type="Proteomes" id="UP000515291">
    <property type="component" value="Chromosome"/>
</dbReference>
<evidence type="ECO:0000256" key="2">
    <source>
        <dbReference type="ARBA" id="ARBA00012587"/>
    </source>
</evidence>
<dbReference type="Gene3D" id="2.40.40.10">
    <property type="entry name" value="RlpA-like domain"/>
    <property type="match status" value="1"/>
</dbReference>
<feature type="region of interest" description="Disordered" evidence="6">
    <location>
        <begin position="559"/>
        <end position="612"/>
    </location>
</feature>
<evidence type="ECO:0000256" key="4">
    <source>
        <dbReference type="ARBA" id="ARBA00023316"/>
    </source>
</evidence>
<gene>
    <name evidence="8" type="ORF">HB776_24135</name>
</gene>
<dbReference type="GO" id="GO:0008933">
    <property type="term" value="F:peptidoglycan lytic transglycosylase activity"/>
    <property type="evidence" value="ECO:0007669"/>
    <property type="project" value="TreeGrafter"/>
</dbReference>
<dbReference type="GO" id="GO:0009254">
    <property type="term" value="P:peptidoglycan turnover"/>
    <property type="evidence" value="ECO:0007669"/>
    <property type="project" value="InterPro"/>
</dbReference>
<dbReference type="KEGG" id="trb:HB776_24135"/>
<dbReference type="EMBL" id="CP050292">
    <property type="protein sequence ID" value="QND73940.1"/>
    <property type="molecule type" value="Genomic_DNA"/>
</dbReference>
<reference evidence="9" key="1">
    <citation type="journal article" date="2020" name="Mol. Plant Microbe">
        <title>Rhizobial microsymbionts of the narrowly endemic Oxytropis species growing in Kamchatka are characterized by significant genetic diversity and possess a set of genes that are associated with T3SS and T6SS secretion systems and can affect the development of symbiosis.</title>
        <authorList>
            <person name="Safronova V."/>
            <person name="Guro P."/>
            <person name="Sazanova A."/>
            <person name="Kuznetsova I."/>
            <person name="Belimov A."/>
            <person name="Yakubov V."/>
            <person name="Chirak E."/>
            <person name="Afonin A."/>
            <person name="Gogolev Y."/>
            <person name="Andronov E."/>
            <person name="Tikhonovich I."/>
        </authorList>
    </citation>
    <scope>NUCLEOTIDE SEQUENCE [LARGE SCALE GENOMIC DNA]</scope>
    <source>
        <strain evidence="9">581</strain>
    </source>
</reference>
<dbReference type="CDD" id="cd14485">
    <property type="entry name" value="mltA_like_LT_A"/>
    <property type="match status" value="1"/>
</dbReference>
<feature type="compositionally biased region" description="Basic residues" evidence="6">
    <location>
        <begin position="584"/>
        <end position="596"/>
    </location>
</feature>
<dbReference type="Pfam" id="PF03562">
    <property type="entry name" value="MltA"/>
    <property type="match status" value="1"/>
</dbReference>
<keyword evidence="4" id="KW-0961">Cell wall biogenesis/degradation</keyword>
<dbReference type="PANTHER" id="PTHR30124:SF0">
    <property type="entry name" value="MEMBRANE-BOUND LYTIC MUREIN TRANSGLYCOSYLASE A"/>
    <property type="match status" value="1"/>
</dbReference>
<dbReference type="GO" id="GO:0071555">
    <property type="term" value="P:cell wall organization"/>
    <property type="evidence" value="ECO:0007669"/>
    <property type="project" value="UniProtKB-KW"/>
</dbReference>
<dbReference type="Gene3D" id="2.40.240.50">
    <property type="entry name" value="Barwin-like endoglucanases"/>
    <property type="match status" value="1"/>
</dbReference>
<dbReference type="InterPro" id="IPR010611">
    <property type="entry name" value="3D_dom"/>
</dbReference>
<dbReference type="GO" id="GO:0019867">
    <property type="term" value="C:outer membrane"/>
    <property type="evidence" value="ECO:0007669"/>
    <property type="project" value="InterPro"/>
</dbReference>
<dbReference type="RefSeq" id="WP_184512509.1">
    <property type="nucleotide sequence ID" value="NZ_CP050292.1"/>
</dbReference>
<sequence length="612" mass="67231">MPTRSATSPTSGLLPATSLRAIRIGSWLAPAACNNAARLSRLAALCVIAAALVPASADARVRRHAKHVKNDPAQFVYVPRHNPPREWPFEFTGSQYAPVNWTDIAGWSEDDHLLAFQAFRTSCKPIVAQRNSPTDSKALGTTLRDPCRAARTAEISDGAKARAFFEDHFLPLRISRLGEPEGFVTGYYEPVIDGSRTKTDVYTVPVYRRPSNLFVRGYRQSSASMPNGGDVFRKIGRRKLVPYYDRGEIEDGAIAGRGLEIVWLKSQTDLLFTQIQGSARVRLEDGGTVRINYDAHNGYRYTPVGRVLIDRGIIPREQMSMQRIRQYMEENPDAASELRRQNRSYVFFREVQLSDKDEAVGAQGVPLTPGRSIAVDKSLHVYGTPFFIEGDLPVDSDTAKTPFRRLMVAQDTGSAIVGPARADLYFGAGAEAGRVAGRMRHPARFVMLVPKSLDPSVRGHHMPLPDTRPSETIAKLFPQTEPKPVEASKVENFAIDNKAAARPDTSRSDTSVASKPAAPAVTMTTPLPVAKPAAAAVAPAPASPPAVATTVPLPEARPAVAPQVAAEAKSQKKPEVKPEAKREVKPKRAKARHRVYRREAKQPQSLFRFPWQ</sequence>
<proteinExistence type="predicted"/>
<dbReference type="AlphaFoldDB" id="A0A7G6U4K8"/>
<dbReference type="InterPro" id="IPR036908">
    <property type="entry name" value="RlpA-like_sf"/>
</dbReference>
<name>A0A7G6U4K8_9BRAD</name>
<dbReference type="PANTHER" id="PTHR30124">
    <property type="entry name" value="MEMBRANE-BOUND LYTIC MUREIN TRANSGLYCOSYLASE A"/>
    <property type="match status" value="1"/>
</dbReference>
<dbReference type="InterPro" id="IPR026044">
    <property type="entry name" value="MltA"/>
</dbReference>
<protein>
    <recommendedName>
        <fullName evidence="2">peptidoglycan lytic exotransglycosylase</fullName>
        <ecNumber evidence="2">4.2.2.n1</ecNumber>
    </recommendedName>
    <alternativeName>
        <fullName evidence="5">Murein hydrolase A</fullName>
    </alternativeName>
</protein>
<dbReference type="SUPFAM" id="SSF50685">
    <property type="entry name" value="Barwin-like endoglucanases"/>
    <property type="match status" value="1"/>
</dbReference>
<comment type="catalytic activity">
    <reaction evidence="1">
        <text>Exolytic cleavage of the (1-&gt;4)-beta-glycosidic linkage between N-acetylmuramic acid (MurNAc) and N-acetylglucosamine (GlcNAc) residues in peptidoglycan, from either the reducing or the non-reducing ends of the peptidoglycan chains, with concomitant formation of a 1,6-anhydrobond in the MurNAc residue.</text>
        <dbReference type="EC" id="4.2.2.n1"/>
    </reaction>
</comment>
<feature type="compositionally biased region" description="Basic and acidic residues" evidence="6">
    <location>
        <begin position="569"/>
        <end position="583"/>
    </location>
</feature>
<dbReference type="InterPro" id="IPR005300">
    <property type="entry name" value="MltA_B"/>
</dbReference>